<dbReference type="AlphaFoldDB" id="A0A382AZ09"/>
<protein>
    <submittedName>
        <fullName evidence="1">Uncharacterized protein</fullName>
    </submittedName>
</protein>
<dbReference type="EMBL" id="UINC01027277">
    <property type="protein sequence ID" value="SVB06243.1"/>
    <property type="molecule type" value="Genomic_DNA"/>
</dbReference>
<reference evidence="1" key="1">
    <citation type="submission" date="2018-05" db="EMBL/GenBank/DDBJ databases">
        <authorList>
            <person name="Lanie J.A."/>
            <person name="Ng W.-L."/>
            <person name="Kazmierczak K.M."/>
            <person name="Andrzejewski T.M."/>
            <person name="Davidsen T.M."/>
            <person name="Wayne K.J."/>
            <person name="Tettelin H."/>
            <person name="Glass J.I."/>
            <person name="Rusch D."/>
            <person name="Podicherti R."/>
            <person name="Tsui H.-C.T."/>
            <person name="Winkler M.E."/>
        </authorList>
    </citation>
    <scope>NUCLEOTIDE SEQUENCE</scope>
</reference>
<proteinExistence type="predicted"/>
<gene>
    <name evidence="1" type="ORF">METZ01_LOCUS159097</name>
</gene>
<name>A0A382AZ09_9ZZZZ</name>
<accession>A0A382AZ09</accession>
<sequence>VRIILSTCFVILAAVKISVCPKTPRMVMNFKYHGPPKTVMPIIIKYLEDKEFNIQHYAPEDGYILTEYKNYNLSRGNVKLALSIHVHDLVVIRGIGKIEVTTGGIGDPDEMTGIKSVDELPYSVQKEVFLPISIGLDSLGLKRLKNRR</sequence>
<organism evidence="1">
    <name type="scientific">marine metagenome</name>
    <dbReference type="NCBI Taxonomy" id="408172"/>
    <lineage>
        <taxon>unclassified sequences</taxon>
        <taxon>metagenomes</taxon>
        <taxon>ecological metagenomes</taxon>
    </lineage>
</organism>
<feature type="non-terminal residue" evidence="1">
    <location>
        <position position="1"/>
    </location>
</feature>
<evidence type="ECO:0000313" key="1">
    <source>
        <dbReference type="EMBL" id="SVB06243.1"/>
    </source>
</evidence>